<evidence type="ECO:0000313" key="11">
    <source>
        <dbReference type="Proteomes" id="UP000429523"/>
    </source>
</evidence>
<dbReference type="Proteomes" id="UP000437068">
    <property type="component" value="Unassembled WGS sequence"/>
</dbReference>
<evidence type="ECO:0000313" key="9">
    <source>
        <dbReference type="EMBL" id="KAE9170126.1"/>
    </source>
</evidence>
<proteinExistence type="predicted"/>
<evidence type="ECO:0008006" key="20">
    <source>
        <dbReference type="Google" id="ProtNLM"/>
    </source>
</evidence>
<evidence type="ECO:0000313" key="17">
    <source>
        <dbReference type="Proteomes" id="UP000460718"/>
    </source>
</evidence>
<evidence type="ECO:0000313" key="18">
    <source>
        <dbReference type="Proteomes" id="UP000476176"/>
    </source>
</evidence>
<evidence type="ECO:0000313" key="12">
    <source>
        <dbReference type="Proteomes" id="UP000433483"/>
    </source>
</evidence>
<dbReference type="Proteomes" id="UP000488956">
    <property type="component" value="Unassembled WGS sequence"/>
</dbReference>
<dbReference type="EMBL" id="QXFX01004932">
    <property type="protein sequence ID" value="KAE9062300.1"/>
    <property type="molecule type" value="Genomic_DNA"/>
</dbReference>
<evidence type="ECO:0000313" key="6">
    <source>
        <dbReference type="EMBL" id="KAE9069717.1"/>
    </source>
</evidence>
<evidence type="ECO:0000313" key="5">
    <source>
        <dbReference type="EMBL" id="KAE9063276.1"/>
    </source>
</evidence>
<evidence type="ECO:0000313" key="15">
    <source>
        <dbReference type="Proteomes" id="UP000440732"/>
    </source>
</evidence>
<gene>
    <name evidence="10" type="ORF">PF001_g29508</name>
    <name evidence="9" type="ORF">PF002_g30175</name>
    <name evidence="8" type="ORF">PF004_g28938</name>
    <name evidence="7" type="ORF">PF005_g29799</name>
    <name evidence="6" type="ORF">PF006_g29512</name>
    <name evidence="5" type="ORF">PF007_g29602</name>
    <name evidence="2" type="ORF">PF009_g30144</name>
    <name evidence="4" type="ORF">PF010_g29461</name>
    <name evidence="3" type="ORF">PF011_g28890</name>
</gene>
<dbReference type="Proteomes" id="UP000440367">
    <property type="component" value="Unassembled WGS sequence"/>
</dbReference>
<organism evidence="10 13">
    <name type="scientific">Phytophthora fragariae</name>
    <dbReference type="NCBI Taxonomy" id="53985"/>
    <lineage>
        <taxon>Eukaryota</taxon>
        <taxon>Sar</taxon>
        <taxon>Stramenopiles</taxon>
        <taxon>Oomycota</taxon>
        <taxon>Peronosporomycetes</taxon>
        <taxon>Peronosporales</taxon>
        <taxon>Peronosporaceae</taxon>
        <taxon>Phytophthora</taxon>
    </lineage>
</organism>
<evidence type="ECO:0000313" key="16">
    <source>
        <dbReference type="Proteomes" id="UP000441208"/>
    </source>
</evidence>
<accession>A0A6A4BCN8</accession>
<name>A0A6A4BCN8_9STRA</name>
<dbReference type="Proteomes" id="UP000460718">
    <property type="component" value="Unassembled WGS sequence"/>
</dbReference>
<dbReference type="Proteomes" id="UP000440732">
    <property type="component" value="Unassembled WGS sequence"/>
</dbReference>
<dbReference type="EMBL" id="QXGE01005000">
    <property type="protein sequence ID" value="KAE9268804.1"/>
    <property type="molecule type" value="Genomic_DNA"/>
</dbReference>
<evidence type="ECO:0000313" key="19">
    <source>
        <dbReference type="Proteomes" id="UP000488956"/>
    </source>
</evidence>
<evidence type="ECO:0000313" key="8">
    <source>
        <dbReference type="EMBL" id="KAE9167102.1"/>
    </source>
</evidence>
<dbReference type="EMBL" id="QXGB01004796">
    <property type="protein sequence ID" value="KAE9164980.1"/>
    <property type="molecule type" value="Genomic_DNA"/>
</dbReference>
<dbReference type="EMBL" id="QXGD01004529">
    <property type="protein sequence ID" value="KAE9170126.1"/>
    <property type="molecule type" value="Genomic_DNA"/>
</dbReference>
<keyword evidence="12" id="KW-1185">Reference proteome</keyword>
<dbReference type="EMBL" id="QXGC01004947">
    <property type="protein sequence ID" value="KAE9167102.1"/>
    <property type="molecule type" value="Genomic_DNA"/>
</dbReference>
<evidence type="ECO:0000313" key="14">
    <source>
        <dbReference type="Proteomes" id="UP000440367"/>
    </source>
</evidence>
<dbReference type="EMBL" id="QXFZ01004704">
    <property type="protein sequence ID" value="KAE9063276.1"/>
    <property type="molecule type" value="Genomic_DNA"/>
</dbReference>
<protein>
    <recommendedName>
        <fullName evidence="20">Secreted protein</fullName>
    </recommendedName>
</protein>
<evidence type="ECO:0000313" key="2">
    <source>
        <dbReference type="EMBL" id="KAE8919550.1"/>
    </source>
</evidence>
<dbReference type="AlphaFoldDB" id="A0A6A4BCN8"/>
<comment type="caution">
    <text evidence="10">The sequence shown here is derived from an EMBL/GenBank/DDBJ whole genome shotgun (WGS) entry which is preliminary data.</text>
</comment>
<dbReference type="EMBL" id="QXGA01004981">
    <property type="protein sequence ID" value="KAE9069717.1"/>
    <property type="molecule type" value="Genomic_DNA"/>
</dbReference>
<reference evidence="11 12" key="1">
    <citation type="submission" date="2018-08" db="EMBL/GenBank/DDBJ databases">
        <title>Genomic investigation of the strawberry pathogen Phytophthora fragariae indicates pathogenicity is determined by transcriptional variation in three key races.</title>
        <authorList>
            <person name="Adams T.M."/>
            <person name="Armitage A.D."/>
            <person name="Sobczyk M.K."/>
            <person name="Bates H.J."/>
            <person name="Dunwell J.M."/>
            <person name="Nellist C.F."/>
            <person name="Harrison R.J."/>
        </authorList>
    </citation>
    <scope>NUCLEOTIDE SEQUENCE [LARGE SCALE GENOMIC DNA]</scope>
    <source>
        <strain evidence="10 13">A4</strain>
        <strain evidence="9 14">BC-1</strain>
        <strain evidence="8 18">BC-23</strain>
        <strain evidence="7 12">NOV-27</strain>
        <strain evidence="6 15">NOV-5</strain>
        <strain evidence="5 16">NOV-71</strain>
        <strain evidence="2 11">NOV-9</strain>
        <strain evidence="4 19">ONT-3</strain>
        <strain evidence="3 17">SCRP245</strain>
    </source>
</reference>
<dbReference type="Proteomes" id="UP000476176">
    <property type="component" value="Unassembled WGS sequence"/>
</dbReference>
<evidence type="ECO:0000256" key="1">
    <source>
        <dbReference type="SAM" id="SignalP"/>
    </source>
</evidence>
<evidence type="ECO:0000313" key="10">
    <source>
        <dbReference type="EMBL" id="KAE9268804.1"/>
    </source>
</evidence>
<feature type="chain" id="PRO_5036381105" description="Secreted protein" evidence="1">
    <location>
        <begin position="32"/>
        <end position="81"/>
    </location>
</feature>
<feature type="signal peptide" evidence="1">
    <location>
        <begin position="1"/>
        <end position="31"/>
    </location>
</feature>
<dbReference type="Proteomes" id="UP000441208">
    <property type="component" value="Unassembled WGS sequence"/>
</dbReference>
<dbReference type="EMBL" id="QXFW01004919">
    <property type="protein sequence ID" value="KAE8963833.1"/>
    <property type="molecule type" value="Genomic_DNA"/>
</dbReference>
<evidence type="ECO:0000313" key="3">
    <source>
        <dbReference type="EMBL" id="KAE8963833.1"/>
    </source>
</evidence>
<keyword evidence="1" id="KW-0732">Signal</keyword>
<sequence>MLLCYCTDTVHFYHAALLVALLVHRYRPCLSCCSARGSCNIPNVVRMLTQVTLTQCMYRGINPLRAVHPSFFGIPMYNVFF</sequence>
<dbReference type="Proteomes" id="UP000433483">
    <property type="component" value="Unassembled WGS sequence"/>
</dbReference>
<dbReference type="EMBL" id="QXGF01004610">
    <property type="protein sequence ID" value="KAE8919550.1"/>
    <property type="molecule type" value="Genomic_DNA"/>
</dbReference>
<evidence type="ECO:0000313" key="13">
    <source>
        <dbReference type="Proteomes" id="UP000437068"/>
    </source>
</evidence>
<dbReference type="Proteomes" id="UP000429523">
    <property type="component" value="Unassembled WGS sequence"/>
</dbReference>
<evidence type="ECO:0000313" key="7">
    <source>
        <dbReference type="EMBL" id="KAE9164980.1"/>
    </source>
</evidence>
<evidence type="ECO:0000313" key="4">
    <source>
        <dbReference type="EMBL" id="KAE9062300.1"/>
    </source>
</evidence>